<dbReference type="AlphaFoldDB" id="A0A927HZR5"/>
<sequence>MSPDPLNRDCFFPPKLSTYEQAARGFSAQGQNGGMSQVQRVHLSVGQNYYRFCDAARFASDPLRAAAGGWWADHEVFSKVRSVAGRSATMARYAQGLGEATLSYAAKLYFAIPYEWGDCGVIVVARLTDRIDAFRGRGLTAYLGGADVRDGGAKYTPIQDPTISQLFIPELHLYFGRAFSIVRQGPASTF</sequence>
<gene>
    <name evidence="1" type="ORF">IED13_02815</name>
</gene>
<comment type="caution">
    <text evidence="1">The sequence shown here is derived from an EMBL/GenBank/DDBJ whole genome shotgun (WGS) entry which is preliminary data.</text>
</comment>
<evidence type="ECO:0000313" key="2">
    <source>
        <dbReference type="Proteomes" id="UP000619295"/>
    </source>
</evidence>
<dbReference type="RefSeq" id="WP_142020242.1">
    <property type="nucleotide sequence ID" value="NZ_JACXWY010000001.1"/>
</dbReference>
<name>A0A927HZR5_9HYPH</name>
<evidence type="ECO:0000313" key="1">
    <source>
        <dbReference type="EMBL" id="MBD3844618.1"/>
    </source>
</evidence>
<organism evidence="1 2">
    <name type="scientific">Bosea spartocytisi</name>
    <dbReference type="NCBI Taxonomy" id="2773451"/>
    <lineage>
        <taxon>Bacteria</taxon>
        <taxon>Pseudomonadati</taxon>
        <taxon>Pseudomonadota</taxon>
        <taxon>Alphaproteobacteria</taxon>
        <taxon>Hyphomicrobiales</taxon>
        <taxon>Boseaceae</taxon>
        <taxon>Bosea</taxon>
    </lineage>
</organism>
<keyword evidence="2" id="KW-1185">Reference proteome</keyword>
<proteinExistence type="predicted"/>
<dbReference type="Proteomes" id="UP000619295">
    <property type="component" value="Unassembled WGS sequence"/>
</dbReference>
<reference evidence="1" key="1">
    <citation type="submission" date="2020-09" db="EMBL/GenBank/DDBJ databases">
        <title>Bosea spartocytisi sp. nov. a root nodule endophyte of Spartocytisus supranubius in the high mountain ecosystem fo the Teide National Park (Canary Islands, Spain).</title>
        <authorList>
            <person name="Pulido-Suarez L."/>
            <person name="Peix A."/>
            <person name="Igual J.M."/>
            <person name="Socas-Perez N."/>
            <person name="Velazquez E."/>
            <person name="Flores-Felix J.D."/>
            <person name="Leon-Barrios M."/>
        </authorList>
    </citation>
    <scope>NUCLEOTIDE SEQUENCE</scope>
    <source>
        <strain evidence="1">SSUT16</strain>
    </source>
</reference>
<protein>
    <submittedName>
        <fullName evidence="1">Uncharacterized protein</fullName>
    </submittedName>
</protein>
<accession>A0A927HZR5</accession>
<dbReference type="EMBL" id="JACXWY010000001">
    <property type="protein sequence ID" value="MBD3844618.1"/>
    <property type="molecule type" value="Genomic_DNA"/>
</dbReference>